<comment type="catalytic activity">
    <reaction evidence="16">
        <text>12-(9Z-hexadecenoyloxy)-octadecanoate + H2O = 12-hydroxyoctadecanoate + (9Z)-hexadecenoate + H(+)</text>
        <dbReference type="Rhea" id="RHEA:52072"/>
        <dbReference type="ChEBI" id="CHEBI:15377"/>
        <dbReference type="ChEBI" id="CHEBI:15378"/>
        <dbReference type="ChEBI" id="CHEBI:32372"/>
        <dbReference type="ChEBI" id="CHEBI:84201"/>
        <dbReference type="ChEBI" id="CHEBI:136312"/>
    </reaction>
    <physiologicalReaction direction="left-to-right" evidence="16">
        <dbReference type="Rhea" id="RHEA:52073"/>
    </physiologicalReaction>
</comment>
<evidence type="ECO:0000256" key="5">
    <source>
        <dbReference type="ARBA" id="ARBA00022989"/>
    </source>
</evidence>
<dbReference type="PANTHER" id="PTHR10989:SF17">
    <property type="entry name" value="ANDROGEN-DEPENDENT TFPI-REGULATING PROTEIN"/>
    <property type="match status" value="1"/>
</dbReference>
<evidence type="ECO:0000256" key="6">
    <source>
        <dbReference type="ARBA" id="ARBA00023136"/>
    </source>
</evidence>
<keyword evidence="5 17" id="KW-1133">Transmembrane helix</keyword>
<comment type="catalytic activity">
    <reaction evidence="9">
        <text>9-hexadecanoyloxy-octadecanoate + H2O = 9-hydroxy-octadecanoate + hexadecanoate + H(+)</text>
        <dbReference type="Rhea" id="RHEA:52052"/>
        <dbReference type="ChEBI" id="CHEBI:7896"/>
        <dbReference type="ChEBI" id="CHEBI:15377"/>
        <dbReference type="ChEBI" id="CHEBI:15378"/>
        <dbReference type="ChEBI" id="CHEBI:83670"/>
        <dbReference type="ChEBI" id="CHEBI:136286"/>
    </reaction>
    <physiologicalReaction direction="left-to-right" evidence="9">
        <dbReference type="Rhea" id="RHEA:52053"/>
    </physiologicalReaction>
</comment>
<comment type="catalytic activity">
    <reaction evidence="11">
        <text>12-(9Z-octadecenoyloxy)-octadecanoate + H2O = 12-hydroxyoctadecanoate + (9Z)-octadecenoate + H(+)</text>
        <dbReference type="Rhea" id="RHEA:52060"/>
        <dbReference type="ChEBI" id="CHEBI:15377"/>
        <dbReference type="ChEBI" id="CHEBI:15378"/>
        <dbReference type="ChEBI" id="CHEBI:30823"/>
        <dbReference type="ChEBI" id="CHEBI:84201"/>
        <dbReference type="ChEBI" id="CHEBI:136302"/>
    </reaction>
    <physiologicalReaction direction="left-to-right" evidence="11">
        <dbReference type="Rhea" id="RHEA:52061"/>
    </physiologicalReaction>
</comment>
<dbReference type="GO" id="GO:0012505">
    <property type="term" value="C:endomembrane system"/>
    <property type="evidence" value="ECO:0007669"/>
    <property type="project" value="UniProtKB-SubCell"/>
</dbReference>
<feature type="transmembrane region" description="Helical" evidence="17">
    <location>
        <begin position="81"/>
        <end position="109"/>
    </location>
</feature>
<evidence type="ECO:0000256" key="11">
    <source>
        <dbReference type="ARBA" id="ARBA00048701"/>
    </source>
</evidence>
<evidence type="ECO:0000256" key="9">
    <source>
        <dbReference type="ARBA" id="ARBA00047863"/>
    </source>
</evidence>
<proteinExistence type="inferred from homology"/>
<evidence type="ECO:0000256" key="14">
    <source>
        <dbReference type="ARBA" id="ARBA00049296"/>
    </source>
</evidence>
<evidence type="ECO:0000256" key="17">
    <source>
        <dbReference type="SAM" id="Phobius"/>
    </source>
</evidence>
<dbReference type="InterPro" id="IPR006838">
    <property type="entry name" value="ADTRP_AIG1"/>
</dbReference>
<name>A0A673X3L5_SALTR</name>
<dbReference type="Proteomes" id="UP000472277">
    <property type="component" value="Chromosome 30"/>
</dbReference>
<evidence type="ECO:0000256" key="15">
    <source>
        <dbReference type="ARBA" id="ARBA00049322"/>
    </source>
</evidence>
<reference evidence="18" key="2">
    <citation type="submission" date="2025-09" db="UniProtKB">
        <authorList>
            <consortium name="Ensembl"/>
        </authorList>
    </citation>
    <scope>IDENTIFICATION</scope>
</reference>
<evidence type="ECO:0000256" key="8">
    <source>
        <dbReference type="ARBA" id="ARBA00047427"/>
    </source>
</evidence>
<evidence type="ECO:0000256" key="3">
    <source>
        <dbReference type="ARBA" id="ARBA00009300"/>
    </source>
</evidence>
<sequence>MVESGNGNRMLHIYTSGEISGSLFYLCGSSKAVKMATTMSWGSYLLIHVVIFSWYVFTLSANCSLKITQGHPGAKTYGGRWKYLTFLNLVLQTVFFGLVVLIDIIHLILPSKNLRCGVPLLLVKLRDTIFTIWAFPIGTFVFLSFWSIYHYNRELVFPKFLDDIIPIWLNHAMHTVTLPLALLQMYIQPHRYGSKMRGLLGLSVLAVLYLGWVLWVHHVAGIWVYPIMERLSPMGLVIFLGVSSITMAPLYLLGEKLNHKIWKSTAVSAGPQKKKKK</sequence>
<comment type="catalytic activity">
    <reaction evidence="7">
        <text>12-hexadecanoyloxy-octadecanoate + H2O = 12-hydroxyoctadecanoate + hexadecanoate + H(+)</text>
        <dbReference type="Rhea" id="RHEA:52056"/>
        <dbReference type="ChEBI" id="CHEBI:7896"/>
        <dbReference type="ChEBI" id="CHEBI:15377"/>
        <dbReference type="ChEBI" id="CHEBI:15378"/>
        <dbReference type="ChEBI" id="CHEBI:83677"/>
        <dbReference type="ChEBI" id="CHEBI:84201"/>
    </reaction>
    <physiologicalReaction direction="left-to-right" evidence="7">
        <dbReference type="Rhea" id="RHEA:52057"/>
    </physiologicalReaction>
</comment>
<evidence type="ECO:0000256" key="12">
    <source>
        <dbReference type="ARBA" id="ARBA00048800"/>
    </source>
</evidence>
<dbReference type="Pfam" id="PF04750">
    <property type="entry name" value="Far-17a_AIG1"/>
    <property type="match status" value="1"/>
</dbReference>
<feature type="transmembrane region" description="Helical" evidence="17">
    <location>
        <begin position="231"/>
        <end position="253"/>
    </location>
</feature>
<evidence type="ECO:0000313" key="18">
    <source>
        <dbReference type="Ensembl" id="ENSSTUP00000015567.1"/>
    </source>
</evidence>
<comment type="catalytic activity">
    <reaction evidence="12">
        <text>9-(9Z-octadecenoyloxy)-octadecanoate + H2O = 9-hydroxy-octadecanoate + (9Z)-octadecenoate + H(+)</text>
        <dbReference type="Rhea" id="RHEA:52048"/>
        <dbReference type="ChEBI" id="CHEBI:15377"/>
        <dbReference type="ChEBI" id="CHEBI:15378"/>
        <dbReference type="ChEBI" id="CHEBI:30823"/>
        <dbReference type="ChEBI" id="CHEBI:136282"/>
        <dbReference type="ChEBI" id="CHEBI:136286"/>
    </reaction>
    <physiologicalReaction direction="left-to-right" evidence="12">
        <dbReference type="Rhea" id="RHEA:52049"/>
    </physiologicalReaction>
</comment>
<dbReference type="InParanoid" id="A0A673X3L5"/>
<evidence type="ECO:0000256" key="13">
    <source>
        <dbReference type="ARBA" id="ARBA00049221"/>
    </source>
</evidence>
<feature type="transmembrane region" description="Helical" evidence="17">
    <location>
        <begin position="199"/>
        <end position="225"/>
    </location>
</feature>
<keyword evidence="19" id="KW-1185">Reference proteome</keyword>
<keyword evidence="4 17" id="KW-0812">Transmembrane</keyword>
<comment type="catalytic activity">
    <reaction evidence="1">
        <text>9-(9Z-hexadecenoyloxy)-octadecanoate + H2O = (9Z)-hexadecenoate + 9-hydroxy-octadecanoate + H(+)</text>
        <dbReference type="Rhea" id="RHEA:52068"/>
        <dbReference type="ChEBI" id="CHEBI:15377"/>
        <dbReference type="ChEBI" id="CHEBI:15378"/>
        <dbReference type="ChEBI" id="CHEBI:32372"/>
        <dbReference type="ChEBI" id="CHEBI:136286"/>
        <dbReference type="ChEBI" id="CHEBI:136309"/>
    </reaction>
    <physiologicalReaction direction="left-to-right" evidence="1">
        <dbReference type="Rhea" id="RHEA:52069"/>
    </physiologicalReaction>
</comment>
<comment type="catalytic activity">
    <reaction evidence="13">
        <text>9-octadecanoyloxy-octadecanoate + H2O = 9-hydroxy-octadecanoate + octadecanoate + H(+)</text>
        <dbReference type="Rhea" id="RHEA:52096"/>
        <dbReference type="ChEBI" id="CHEBI:15377"/>
        <dbReference type="ChEBI" id="CHEBI:15378"/>
        <dbReference type="ChEBI" id="CHEBI:25629"/>
        <dbReference type="ChEBI" id="CHEBI:136286"/>
        <dbReference type="ChEBI" id="CHEBI:136373"/>
    </reaction>
    <physiologicalReaction direction="left-to-right" evidence="13">
        <dbReference type="Rhea" id="RHEA:52097"/>
    </physiologicalReaction>
</comment>
<dbReference type="Ensembl" id="ENSSTUT00000016429.1">
    <property type="protein sequence ID" value="ENSSTUP00000015567.1"/>
    <property type="gene ID" value="ENSSTUG00000007153.1"/>
</dbReference>
<evidence type="ECO:0000256" key="16">
    <source>
        <dbReference type="ARBA" id="ARBA00049428"/>
    </source>
</evidence>
<comment type="subcellular location">
    <subcellularLocation>
        <location evidence="2">Endomembrane system</location>
        <topology evidence="2">Multi-pass membrane protein</topology>
    </subcellularLocation>
</comment>
<keyword evidence="6 17" id="KW-0472">Membrane</keyword>
<organism evidence="18 19">
    <name type="scientific">Salmo trutta</name>
    <name type="common">Brown trout</name>
    <dbReference type="NCBI Taxonomy" id="8032"/>
    <lineage>
        <taxon>Eukaryota</taxon>
        <taxon>Metazoa</taxon>
        <taxon>Chordata</taxon>
        <taxon>Craniata</taxon>
        <taxon>Vertebrata</taxon>
        <taxon>Euteleostomi</taxon>
        <taxon>Actinopterygii</taxon>
        <taxon>Neopterygii</taxon>
        <taxon>Teleostei</taxon>
        <taxon>Protacanthopterygii</taxon>
        <taxon>Salmoniformes</taxon>
        <taxon>Salmonidae</taxon>
        <taxon>Salmoninae</taxon>
        <taxon>Salmo</taxon>
    </lineage>
</organism>
<evidence type="ECO:0000256" key="4">
    <source>
        <dbReference type="ARBA" id="ARBA00022692"/>
    </source>
</evidence>
<reference evidence="18" key="1">
    <citation type="submission" date="2025-08" db="UniProtKB">
        <authorList>
            <consortium name="Ensembl"/>
        </authorList>
    </citation>
    <scope>IDENTIFICATION</scope>
</reference>
<evidence type="ECO:0000313" key="19">
    <source>
        <dbReference type="Proteomes" id="UP000472277"/>
    </source>
</evidence>
<evidence type="ECO:0000256" key="1">
    <source>
        <dbReference type="ARBA" id="ARBA00000923"/>
    </source>
</evidence>
<feature type="transmembrane region" description="Helical" evidence="17">
    <location>
        <begin position="41"/>
        <end position="61"/>
    </location>
</feature>
<accession>A0A673X3L5</accession>
<evidence type="ECO:0000256" key="7">
    <source>
        <dbReference type="ARBA" id="ARBA00047368"/>
    </source>
</evidence>
<dbReference type="PANTHER" id="PTHR10989">
    <property type="entry name" value="ANDROGEN-INDUCED PROTEIN 1-RELATED"/>
    <property type="match status" value="1"/>
</dbReference>
<protein>
    <submittedName>
        <fullName evidence="18">Androgen dependent TFPI regulating protein 1</fullName>
    </submittedName>
</protein>
<comment type="similarity">
    <text evidence="3">Belongs to the AIG1 family.</text>
</comment>
<gene>
    <name evidence="18" type="primary">LOC115168409</name>
</gene>
<dbReference type="GeneTree" id="ENSGT00940000158284"/>
<comment type="catalytic activity">
    <reaction evidence="8">
        <text>13-octadecanoyloxy-octadecanoate + H2O = 13-hydroxy-octadecanoate + octadecanoate + H(+)</text>
        <dbReference type="Rhea" id="RHEA:52084"/>
        <dbReference type="ChEBI" id="CHEBI:15377"/>
        <dbReference type="ChEBI" id="CHEBI:15378"/>
        <dbReference type="ChEBI" id="CHEBI:25629"/>
        <dbReference type="ChEBI" id="CHEBI:136304"/>
        <dbReference type="ChEBI" id="CHEBI:136335"/>
    </reaction>
    <physiologicalReaction direction="left-to-right" evidence="8">
        <dbReference type="Rhea" id="RHEA:52085"/>
    </physiologicalReaction>
</comment>
<evidence type="ECO:0000256" key="2">
    <source>
        <dbReference type="ARBA" id="ARBA00004127"/>
    </source>
</evidence>
<feature type="transmembrane region" description="Helical" evidence="17">
    <location>
        <begin position="130"/>
        <end position="148"/>
    </location>
</feature>
<comment type="catalytic activity">
    <reaction evidence="10">
        <text>12-octadecanoyloxy-octadecanoate + H2O = 12-hydroxyoctadecanoate + octadecanoate + H(+)</text>
        <dbReference type="Rhea" id="RHEA:52080"/>
        <dbReference type="ChEBI" id="CHEBI:15377"/>
        <dbReference type="ChEBI" id="CHEBI:15378"/>
        <dbReference type="ChEBI" id="CHEBI:25629"/>
        <dbReference type="ChEBI" id="CHEBI:84201"/>
        <dbReference type="ChEBI" id="CHEBI:136330"/>
    </reaction>
    <physiologicalReaction direction="left-to-right" evidence="10">
        <dbReference type="Rhea" id="RHEA:52081"/>
    </physiologicalReaction>
</comment>
<feature type="transmembrane region" description="Helical" evidence="17">
    <location>
        <begin position="168"/>
        <end position="187"/>
    </location>
</feature>
<dbReference type="AlphaFoldDB" id="A0A673X3L5"/>
<evidence type="ECO:0000256" key="10">
    <source>
        <dbReference type="ARBA" id="ARBA00048680"/>
    </source>
</evidence>
<comment type="catalytic activity">
    <reaction evidence="15">
        <text>13-(9Z-hexadecenoyloxy)-octadecanoate + H2O = 13-hydroxy-octadecanoate + (9Z)-hexadecenoate + H(+)</text>
        <dbReference type="Rhea" id="RHEA:52076"/>
        <dbReference type="ChEBI" id="CHEBI:15377"/>
        <dbReference type="ChEBI" id="CHEBI:15378"/>
        <dbReference type="ChEBI" id="CHEBI:32372"/>
        <dbReference type="ChEBI" id="CHEBI:136304"/>
        <dbReference type="ChEBI" id="CHEBI:136315"/>
    </reaction>
    <physiologicalReaction direction="left-to-right" evidence="15">
        <dbReference type="Rhea" id="RHEA:52077"/>
    </physiologicalReaction>
</comment>
<dbReference type="GO" id="GO:0016020">
    <property type="term" value="C:membrane"/>
    <property type="evidence" value="ECO:0007669"/>
    <property type="project" value="InterPro"/>
</dbReference>
<dbReference type="OMA" id="AFFPPWI"/>
<comment type="catalytic activity">
    <reaction evidence="14">
        <text>13-(9Z-octadecenoyloxy)-octadecanoate + H2O = 13-hydroxy-octadecanoate + (9Z)-octadecenoate + H(+)</text>
        <dbReference type="Rhea" id="RHEA:52064"/>
        <dbReference type="ChEBI" id="CHEBI:15377"/>
        <dbReference type="ChEBI" id="CHEBI:15378"/>
        <dbReference type="ChEBI" id="CHEBI:30823"/>
        <dbReference type="ChEBI" id="CHEBI:136303"/>
        <dbReference type="ChEBI" id="CHEBI:136304"/>
    </reaction>
    <physiologicalReaction direction="left-to-right" evidence="14">
        <dbReference type="Rhea" id="RHEA:52065"/>
    </physiologicalReaction>
</comment>